<organism evidence="1 2">
    <name type="scientific">Heliorestis convoluta</name>
    <dbReference type="NCBI Taxonomy" id="356322"/>
    <lineage>
        <taxon>Bacteria</taxon>
        <taxon>Bacillati</taxon>
        <taxon>Bacillota</taxon>
        <taxon>Clostridia</taxon>
        <taxon>Eubacteriales</taxon>
        <taxon>Heliobacteriaceae</taxon>
        <taxon>Heliorestis</taxon>
    </lineage>
</organism>
<reference evidence="2" key="1">
    <citation type="submission" date="2019-11" db="EMBL/GenBank/DDBJ databases">
        <title>Genome sequence of Heliorestis convoluta strain HH, an alkaliphilic and minimalistic phototrophic bacterium from a soda lake in Egypt.</title>
        <authorList>
            <person name="Dewey E.D."/>
            <person name="Stokes L.M."/>
            <person name="Burchell B.M."/>
            <person name="Shaffer K.N."/>
            <person name="Huntington A.M."/>
            <person name="Baker J.M."/>
            <person name="Nadendla S."/>
            <person name="Giglio M.G."/>
            <person name="Touchman J.W."/>
            <person name="Blankenship R.E."/>
            <person name="Madigan M.T."/>
            <person name="Sattley W.M."/>
        </authorList>
    </citation>
    <scope>NUCLEOTIDE SEQUENCE [LARGE SCALE GENOMIC DNA]</scope>
    <source>
        <strain evidence="2">HH</strain>
    </source>
</reference>
<name>A0A5Q2N5T1_9FIRM</name>
<gene>
    <name evidence="1" type="ORF">FTV88_2897</name>
</gene>
<dbReference type="Proteomes" id="UP000366051">
    <property type="component" value="Chromosome"/>
</dbReference>
<protein>
    <submittedName>
        <fullName evidence="1">Uncharacterized protein</fullName>
    </submittedName>
</protein>
<dbReference type="EMBL" id="CP045875">
    <property type="protein sequence ID" value="QGG48986.1"/>
    <property type="molecule type" value="Genomic_DNA"/>
</dbReference>
<proteinExistence type="predicted"/>
<evidence type="ECO:0000313" key="2">
    <source>
        <dbReference type="Proteomes" id="UP000366051"/>
    </source>
</evidence>
<evidence type="ECO:0000313" key="1">
    <source>
        <dbReference type="EMBL" id="QGG48986.1"/>
    </source>
</evidence>
<dbReference type="KEGG" id="hcv:FTV88_2897"/>
<sequence>MKVIPLAELKLALLGCIMGAGFAPMKVIPLAELKLLFVAILKSLSITLQ</sequence>
<accession>A0A5Q2N5T1</accession>
<keyword evidence="2" id="KW-1185">Reference proteome</keyword>
<dbReference type="AlphaFoldDB" id="A0A5Q2N5T1"/>